<gene>
    <name evidence="2" type="ORF">MLE19_05625</name>
</gene>
<keyword evidence="1" id="KW-1133">Transmembrane helix</keyword>
<dbReference type="EMBL" id="JAKVTW010000002">
    <property type="protein sequence ID" value="MCH4810805.1"/>
    <property type="molecule type" value="Genomic_DNA"/>
</dbReference>
<comment type="caution">
    <text evidence="2">The sequence shown here is derived from an EMBL/GenBank/DDBJ whole genome shotgun (WGS) entry which is preliminary data.</text>
</comment>
<reference evidence="2 3" key="1">
    <citation type="submission" date="2022-03" db="EMBL/GenBank/DDBJ databases">
        <title>Genomic signatures underlying metal tolerance in selected Arctic bacterial isolates.</title>
        <authorList>
            <person name="Thomas F.A."/>
            <person name="Venkatachalam S."/>
            <person name="Krishnan K.P."/>
        </authorList>
    </citation>
    <scope>NUCLEOTIDE SEQUENCE [LARGE SCALE GENOMIC DNA]</scope>
    <source>
        <strain evidence="2 3">HM116</strain>
    </source>
</reference>
<keyword evidence="1" id="KW-0812">Transmembrane</keyword>
<keyword evidence="3" id="KW-1185">Reference proteome</keyword>
<dbReference type="RefSeq" id="WP_240717090.1">
    <property type="nucleotide sequence ID" value="NZ_JAKVTW010000002.1"/>
</dbReference>
<sequence length="161" mass="17731">MDSLDSTRLLSAMLHTAKILNSYPKADNSMQQRLFYVSDTLVIAVPFLVALIWFALSSNSWFSLFVLPEAPLLAFALFFSCLRIQVLSRTSQPDKYTAEECSAGINTYMAASLIAFVLFVFSFGMNNGLLAWQPAEEVFALANGAMLAVSSICFTLTICRG</sequence>
<evidence type="ECO:0000313" key="3">
    <source>
        <dbReference type="Proteomes" id="UP001320609"/>
    </source>
</evidence>
<organism evidence="2 3">
    <name type="scientific">Vreelandella neptunia</name>
    <dbReference type="NCBI Taxonomy" id="115551"/>
    <lineage>
        <taxon>Bacteria</taxon>
        <taxon>Pseudomonadati</taxon>
        <taxon>Pseudomonadota</taxon>
        <taxon>Gammaproteobacteria</taxon>
        <taxon>Oceanospirillales</taxon>
        <taxon>Halomonadaceae</taxon>
        <taxon>Vreelandella</taxon>
    </lineage>
</organism>
<feature type="transmembrane region" description="Helical" evidence="1">
    <location>
        <begin position="62"/>
        <end position="84"/>
    </location>
</feature>
<feature type="transmembrane region" description="Helical" evidence="1">
    <location>
        <begin position="105"/>
        <end position="126"/>
    </location>
</feature>
<keyword evidence="1" id="KW-0472">Membrane</keyword>
<evidence type="ECO:0000313" key="2">
    <source>
        <dbReference type="EMBL" id="MCH4810805.1"/>
    </source>
</evidence>
<accession>A0ABS9S3Z9</accession>
<evidence type="ECO:0000256" key="1">
    <source>
        <dbReference type="SAM" id="Phobius"/>
    </source>
</evidence>
<name>A0ABS9S3Z9_9GAMM</name>
<feature type="transmembrane region" description="Helical" evidence="1">
    <location>
        <begin position="34"/>
        <end position="56"/>
    </location>
</feature>
<protein>
    <submittedName>
        <fullName evidence="2">Uncharacterized protein</fullName>
    </submittedName>
</protein>
<proteinExistence type="predicted"/>
<feature type="transmembrane region" description="Helical" evidence="1">
    <location>
        <begin position="138"/>
        <end position="159"/>
    </location>
</feature>
<dbReference type="Proteomes" id="UP001320609">
    <property type="component" value="Unassembled WGS sequence"/>
</dbReference>